<keyword evidence="3" id="KW-1185">Reference proteome</keyword>
<accession>A0A218YSJ2</accession>
<feature type="region of interest" description="Disordered" evidence="1">
    <location>
        <begin position="1"/>
        <end position="21"/>
    </location>
</feature>
<sequence length="194" mass="21615">MDPQPEIPMESAAAAEDVKRNSPFQVQPKLKFASSSVTRKRKYSEYMSDIWDIDSALKCYGMLTPDRAAPAFAVQDPATYSPSVSESGESSPSSPSTAVHVADRDSPNLRSSATSTHLYPERILSKDPVPPPDYFFETAEDFRSATNAHPEALFEYVKGVQRELVGQWKENNKLDFLIDQLNSLIISDQRRIVG</sequence>
<dbReference type="InParanoid" id="A0A218YSJ2"/>
<evidence type="ECO:0000313" key="2">
    <source>
        <dbReference type="EMBL" id="OWO97355.1"/>
    </source>
</evidence>
<evidence type="ECO:0000313" key="3">
    <source>
        <dbReference type="Proteomes" id="UP000242519"/>
    </source>
</evidence>
<proteinExistence type="predicted"/>
<gene>
    <name evidence="2" type="ORF">B2J93_8136</name>
</gene>
<dbReference type="Proteomes" id="UP000242519">
    <property type="component" value="Unassembled WGS sequence"/>
</dbReference>
<dbReference type="AlphaFoldDB" id="A0A218YSJ2"/>
<reference evidence="2 3" key="1">
    <citation type="submission" date="2017-04" db="EMBL/GenBank/DDBJ databases">
        <title>Draft genome sequence of Marssonina coronaria NL1: causal agent of apple blotch.</title>
        <authorList>
            <person name="Cheng Q."/>
        </authorList>
    </citation>
    <scope>NUCLEOTIDE SEQUENCE [LARGE SCALE GENOMIC DNA]</scope>
    <source>
        <strain evidence="2 3">NL1</strain>
    </source>
</reference>
<evidence type="ECO:0000256" key="1">
    <source>
        <dbReference type="SAM" id="MobiDB-lite"/>
    </source>
</evidence>
<dbReference type="EMBL" id="MZNU01000448">
    <property type="protein sequence ID" value="OWO97355.1"/>
    <property type="molecule type" value="Genomic_DNA"/>
</dbReference>
<feature type="compositionally biased region" description="Low complexity" evidence="1">
    <location>
        <begin position="81"/>
        <end position="96"/>
    </location>
</feature>
<name>A0A218YSJ2_9HELO</name>
<comment type="caution">
    <text evidence="2">The sequence shown here is derived from an EMBL/GenBank/DDBJ whole genome shotgun (WGS) entry which is preliminary data.</text>
</comment>
<feature type="region of interest" description="Disordered" evidence="1">
    <location>
        <begin position="78"/>
        <end position="115"/>
    </location>
</feature>
<organism evidence="2 3">
    <name type="scientific">Diplocarpon coronariae</name>
    <dbReference type="NCBI Taxonomy" id="2795749"/>
    <lineage>
        <taxon>Eukaryota</taxon>
        <taxon>Fungi</taxon>
        <taxon>Dikarya</taxon>
        <taxon>Ascomycota</taxon>
        <taxon>Pezizomycotina</taxon>
        <taxon>Leotiomycetes</taxon>
        <taxon>Helotiales</taxon>
        <taxon>Drepanopezizaceae</taxon>
        <taxon>Diplocarpon</taxon>
    </lineage>
</organism>
<protein>
    <submittedName>
        <fullName evidence="2">Uncharacterized protein</fullName>
    </submittedName>
</protein>